<keyword evidence="6" id="KW-1185">Reference proteome</keyword>
<evidence type="ECO:0000256" key="1">
    <source>
        <dbReference type="ARBA" id="ARBA00007953"/>
    </source>
</evidence>
<reference evidence="6" key="1">
    <citation type="submission" date="2011-05" db="EMBL/GenBank/DDBJ databases">
        <title>The genome sequence of Vittaforma corneae strain ATCC 50505.</title>
        <authorList>
            <consortium name="The Broad Institute Genome Sequencing Platform"/>
            <person name="Cuomo C."/>
            <person name="Didier E."/>
            <person name="Bowers L."/>
            <person name="Young S.K."/>
            <person name="Zeng Q."/>
            <person name="Gargeya S."/>
            <person name="Fitzgerald M."/>
            <person name="Haas B."/>
            <person name="Abouelleil A."/>
            <person name="Alvarado L."/>
            <person name="Arachchi H.M."/>
            <person name="Berlin A."/>
            <person name="Chapman S.B."/>
            <person name="Gearin G."/>
            <person name="Goldberg J."/>
            <person name="Griggs A."/>
            <person name="Gujja S."/>
            <person name="Hansen M."/>
            <person name="Heiman D."/>
            <person name="Howarth C."/>
            <person name="Larimer J."/>
            <person name="Lui A."/>
            <person name="MacDonald P.J.P."/>
            <person name="McCowen C."/>
            <person name="Montmayeur A."/>
            <person name="Murphy C."/>
            <person name="Neiman D."/>
            <person name="Pearson M."/>
            <person name="Priest M."/>
            <person name="Roberts A."/>
            <person name="Saif S."/>
            <person name="Shea T."/>
            <person name="Sisk P."/>
            <person name="Stolte C."/>
            <person name="Sykes S."/>
            <person name="Wortman J."/>
            <person name="Nusbaum C."/>
            <person name="Birren B."/>
        </authorList>
    </citation>
    <scope>NUCLEOTIDE SEQUENCE [LARGE SCALE GENOMIC DNA]</scope>
    <source>
        <strain evidence="6">ATCC 50505</strain>
    </source>
</reference>
<dbReference type="Pfam" id="PF01142">
    <property type="entry name" value="TruD"/>
    <property type="match status" value="2"/>
</dbReference>
<dbReference type="InterPro" id="IPR011760">
    <property type="entry name" value="PsdUridine_synth_TruD_insert"/>
</dbReference>
<name>L2GPF9_VITCO</name>
<evidence type="ECO:0000256" key="3">
    <source>
        <dbReference type="ARBA" id="ARBA00023235"/>
    </source>
</evidence>
<dbReference type="InParanoid" id="L2GPF9"/>
<dbReference type="InterPro" id="IPR020103">
    <property type="entry name" value="PsdUridine_synth_cat_dom_sf"/>
</dbReference>
<dbReference type="Proteomes" id="UP000011082">
    <property type="component" value="Unassembled WGS sequence"/>
</dbReference>
<accession>L2GPF9</accession>
<evidence type="ECO:0000313" key="6">
    <source>
        <dbReference type="Proteomes" id="UP000011082"/>
    </source>
</evidence>
<dbReference type="PROSITE" id="PS50984">
    <property type="entry name" value="TRUD"/>
    <property type="match status" value="1"/>
</dbReference>
<dbReference type="VEuPathDB" id="MicrosporidiaDB:VICG_00499"/>
<dbReference type="GeneID" id="19881216"/>
<dbReference type="PROSITE" id="PS01268">
    <property type="entry name" value="UPF0024"/>
    <property type="match status" value="1"/>
</dbReference>
<dbReference type="GO" id="GO:0008033">
    <property type="term" value="P:tRNA processing"/>
    <property type="evidence" value="ECO:0007669"/>
    <property type="project" value="UniProtKB-KW"/>
</dbReference>
<keyword evidence="2" id="KW-0819">tRNA processing</keyword>
<dbReference type="Gene3D" id="3.30.2350.20">
    <property type="entry name" value="TruD, catalytic domain"/>
    <property type="match status" value="2"/>
</dbReference>
<dbReference type="OrthoDB" id="447290at2759"/>
<evidence type="ECO:0000259" key="4">
    <source>
        <dbReference type="PROSITE" id="PS50984"/>
    </source>
</evidence>
<feature type="domain" description="TRUD" evidence="4">
    <location>
        <begin position="244"/>
        <end position="426"/>
    </location>
</feature>
<dbReference type="PANTHER" id="PTHR13326">
    <property type="entry name" value="TRNA PSEUDOURIDINE SYNTHASE D"/>
    <property type="match status" value="1"/>
</dbReference>
<dbReference type="OMA" id="YYGNQRF"/>
<organism evidence="5 6">
    <name type="scientific">Vittaforma corneae (strain ATCC 50505)</name>
    <name type="common">Microsporidian parasite</name>
    <name type="synonym">Nosema corneum</name>
    <dbReference type="NCBI Taxonomy" id="993615"/>
    <lineage>
        <taxon>Eukaryota</taxon>
        <taxon>Fungi</taxon>
        <taxon>Fungi incertae sedis</taxon>
        <taxon>Microsporidia</taxon>
        <taxon>Nosematidae</taxon>
        <taxon>Vittaforma</taxon>
    </lineage>
</organism>
<evidence type="ECO:0000313" key="5">
    <source>
        <dbReference type="EMBL" id="ELA42400.1"/>
    </source>
</evidence>
<dbReference type="AlphaFoldDB" id="L2GPF9"/>
<comment type="similarity">
    <text evidence="1">Belongs to the pseudouridine synthase TruD family.</text>
</comment>
<dbReference type="STRING" id="993615.L2GPF9"/>
<dbReference type="RefSeq" id="XP_007603951.1">
    <property type="nucleotide sequence ID" value="XM_007603889.1"/>
</dbReference>
<proteinExistence type="inferred from homology"/>
<gene>
    <name evidence="5" type="ORF">VICG_00499</name>
</gene>
<dbReference type="EMBL" id="JH370132">
    <property type="protein sequence ID" value="ELA42400.1"/>
    <property type="molecule type" value="Genomic_DNA"/>
</dbReference>
<protein>
    <recommendedName>
        <fullName evidence="4">TRUD domain-containing protein</fullName>
    </recommendedName>
</protein>
<dbReference type="InterPro" id="IPR020119">
    <property type="entry name" value="PsdUridine_synth_TruD_CS"/>
</dbReference>
<evidence type="ECO:0000256" key="2">
    <source>
        <dbReference type="ARBA" id="ARBA00022694"/>
    </source>
</evidence>
<dbReference type="InterPro" id="IPR001656">
    <property type="entry name" value="PsdUridine_synth_TruD"/>
</dbReference>
<dbReference type="PANTHER" id="PTHR13326:SF21">
    <property type="entry name" value="PSEUDOURIDYLATE SYNTHASE PUS7L"/>
    <property type="match status" value="1"/>
</dbReference>
<dbReference type="HOGENOM" id="CLU_005281_3_0_1"/>
<keyword evidence="3" id="KW-0413">Isomerase</keyword>
<dbReference type="PIRSF" id="PIRSF037016">
    <property type="entry name" value="Pseudouridin_synth_euk_prd"/>
    <property type="match status" value="1"/>
</dbReference>
<dbReference type="GO" id="GO:0003723">
    <property type="term" value="F:RNA binding"/>
    <property type="evidence" value="ECO:0007669"/>
    <property type="project" value="InterPro"/>
</dbReference>
<sequence length="435" mass="50317">MQLSVGIKYCFHPENMAKTIKIKEEVEDFIVQEIVEDRKCTIGPIVNLEKFYEAEKLFNTQLDDSLGKEDRRKLYDIARYHPFKRMFTDNGKLHIKDDSTDIFVFTLLKYDYSDHSAQNLLSKRLNIPLACIQTGGTKDKRAITLQEVSVKCSFEALFNYALSLSKNSKIKFKDLGYCAELENLNATAAHAFNNYMRIETLSFQEEIGIYNIRRGSSKKLGDLSGNYFTIKVRNFFTDSPVSTKFYNYFGPQRFGNNRNNHIIGEKILNGQYEEAIELILKDDAGSETNPGTIKKFIQNMIENYKKPKYIVEHLSRRSLMIYLHAYQSYIFNMSINSRVEANKPDMECDRVLKDGEFVDATGNESLEEVYIPLKKMNHKLLKGGMRKMIEKISDFEKSVDDEGTVFKFFLLKSCYATVALREIAQIIEDDSKQNS</sequence>
<dbReference type="InterPro" id="IPR042214">
    <property type="entry name" value="TruD_catalytic"/>
</dbReference>
<dbReference type="SUPFAM" id="SSF55120">
    <property type="entry name" value="Pseudouridine synthase"/>
    <property type="match status" value="1"/>
</dbReference>
<dbReference type="GO" id="GO:0009982">
    <property type="term" value="F:pseudouridine synthase activity"/>
    <property type="evidence" value="ECO:0007669"/>
    <property type="project" value="InterPro"/>
</dbReference>
<dbReference type="GO" id="GO:0001522">
    <property type="term" value="P:pseudouridine synthesis"/>
    <property type="evidence" value="ECO:0007669"/>
    <property type="project" value="InterPro"/>
</dbReference>